<evidence type="ECO:0000256" key="2">
    <source>
        <dbReference type="ARBA" id="ARBA00005582"/>
    </source>
</evidence>
<comment type="similarity">
    <text evidence="2 6">Belongs to the Nudix hydrolase family.</text>
</comment>
<evidence type="ECO:0000256" key="3">
    <source>
        <dbReference type="ARBA" id="ARBA00022723"/>
    </source>
</evidence>
<dbReference type="PANTHER" id="PTHR43758:SF2">
    <property type="entry name" value="OXIDIZED PURINE NUCLEOSIDE TRIPHOSPHATE HYDROLASE"/>
    <property type="match status" value="1"/>
</dbReference>
<protein>
    <submittedName>
        <fullName evidence="8">8-oxo-dGTP diphosphatase</fullName>
    </submittedName>
</protein>
<reference evidence="8 9" key="1">
    <citation type="submission" date="2020-04" db="EMBL/GenBank/DDBJ databases">
        <title>MicrobeNet Type strains.</title>
        <authorList>
            <person name="Nicholson A.C."/>
        </authorList>
    </citation>
    <scope>NUCLEOTIDE SEQUENCE [LARGE SCALE GENOMIC DNA]</scope>
    <source>
        <strain evidence="8 9">CCUG 69612</strain>
    </source>
</reference>
<evidence type="ECO:0000259" key="7">
    <source>
        <dbReference type="PROSITE" id="PS51462"/>
    </source>
</evidence>
<accession>A0A7X6MY07</accession>
<feature type="domain" description="Nudix hydrolase" evidence="7">
    <location>
        <begin position="1"/>
        <end position="131"/>
    </location>
</feature>
<dbReference type="Pfam" id="PF00293">
    <property type="entry name" value="NUDIX"/>
    <property type="match status" value="1"/>
</dbReference>
<dbReference type="InterPro" id="IPR020084">
    <property type="entry name" value="NUDIX_hydrolase_CS"/>
</dbReference>
<evidence type="ECO:0000256" key="1">
    <source>
        <dbReference type="ARBA" id="ARBA00001946"/>
    </source>
</evidence>
<dbReference type="SUPFAM" id="SSF55811">
    <property type="entry name" value="Nudix"/>
    <property type="match status" value="1"/>
</dbReference>
<evidence type="ECO:0000256" key="6">
    <source>
        <dbReference type="RuleBase" id="RU003476"/>
    </source>
</evidence>
<dbReference type="PRINTS" id="PR00502">
    <property type="entry name" value="NUDIXFAMILY"/>
</dbReference>
<dbReference type="PROSITE" id="PS51462">
    <property type="entry name" value="NUDIX"/>
    <property type="match status" value="1"/>
</dbReference>
<dbReference type="PRINTS" id="PR01402">
    <property type="entry name" value="MUTATORMUTX"/>
</dbReference>
<name>A0A7X6MY07_9STRE</name>
<evidence type="ECO:0000256" key="4">
    <source>
        <dbReference type="ARBA" id="ARBA00022801"/>
    </source>
</evidence>
<dbReference type="RefSeq" id="WP_168549185.1">
    <property type="nucleotide sequence ID" value="NZ_JAAXPR010000009.1"/>
</dbReference>
<dbReference type="Gene3D" id="3.90.79.10">
    <property type="entry name" value="Nucleoside Triphosphate Pyrophosphohydrolase"/>
    <property type="match status" value="1"/>
</dbReference>
<keyword evidence="5" id="KW-0460">Magnesium</keyword>
<keyword evidence="3" id="KW-0479">Metal-binding</keyword>
<dbReference type="InterPro" id="IPR003562">
    <property type="entry name" value="Mutator_MutX_prot"/>
</dbReference>
<dbReference type="GO" id="GO:0008413">
    <property type="term" value="F:8-oxo-7,8-dihydroguanosine triphosphate pyrophosphatase activity"/>
    <property type="evidence" value="ECO:0007669"/>
    <property type="project" value="InterPro"/>
</dbReference>
<evidence type="ECO:0000313" key="8">
    <source>
        <dbReference type="EMBL" id="NKZ20430.1"/>
    </source>
</evidence>
<organism evidence="8 9">
    <name type="scientific">Streptococcus ovuberis</name>
    <dbReference type="NCBI Taxonomy" id="1936207"/>
    <lineage>
        <taxon>Bacteria</taxon>
        <taxon>Bacillati</taxon>
        <taxon>Bacillota</taxon>
        <taxon>Bacilli</taxon>
        <taxon>Lactobacillales</taxon>
        <taxon>Streptococcaceae</taxon>
        <taxon>Streptococcus</taxon>
    </lineage>
</organism>
<dbReference type="GO" id="GO:0046872">
    <property type="term" value="F:metal ion binding"/>
    <property type="evidence" value="ECO:0007669"/>
    <property type="project" value="UniProtKB-KW"/>
</dbReference>
<dbReference type="Proteomes" id="UP000522720">
    <property type="component" value="Unassembled WGS sequence"/>
</dbReference>
<dbReference type="PANTHER" id="PTHR43758">
    <property type="entry name" value="7,8-DIHYDRO-8-OXOGUANINE TRIPHOSPHATASE"/>
    <property type="match status" value="1"/>
</dbReference>
<dbReference type="CDD" id="cd18886">
    <property type="entry name" value="NUDIX_MutT_Nudt1"/>
    <property type="match status" value="1"/>
</dbReference>
<dbReference type="InterPro" id="IPR015797">
    <property type="entry name" value="NUDIX_hydrolase-like_dom_sf"/>
</dbReference>
<dbReference type="GO" id="GO:0005737">
    <property type="term" value="C:cytoplasm"/>
    <property type="evidence" value="ECO:0007669"/>
    <property type="project" value="TreeGrafter"/>
</dbReference>
<keyword evidence="4 6" id="KW-0378">Hydrolase</keyword>
<sequence>MVKLATICYVDNGEAFLMLHRNKKEKDVHAGKWIGVGGKFEAGESPEECAKREIFEETGLTATKLALKGVITFPEFTPENDWYTYVFKVTEFEGELTVDCPEGDLEWVPYDQVLLKPTWEGDLTFLSWLLEDKPFFSAKFSYQNNLLKGQSVIFYEH</sequence>
<dbReference type="GO" id="GO:0006281">
    <property type="term" value="P:DNA repair"/>
    <property type="evidence" value="ECO:0007669"/>
    <property type="project" value="InterPro"/>
</dbReference>
<dbReference type="PROSITE" id="PS00893">
    <property type="entry name" value="NUDIX_BOX"/>
    <property type="match status" value="1"/>
</dbReference>
<dbReference type="EMBL" id="JAAXPR010000009">
    <property type="protein sequence ID" value="NKZ20430.1"/>
    <property type="molecule type" value="Genomic_DNA"/>
</dbReference>
<comment type="caution">
    <text evidence="8">The sequence shown here is derived from an EMBL/GenBank/DDBJ whole genome shotgun (WGS) entry which is preliminary data.</text>
</comment>
<proteinExistence type="inferred from homology"/>
<dbReference type="AlphaFoldDB" id="A0A7X6MY07"/>
<evidence type="ECO:0000313" key="9">
    <source>
        <dbReference type="Proteomes" id="UP000522720"/>
    </source>
</evidence>
<keyword evidence="9" id="KW-1185">Reference proteome</keyword>
<comment type="cofactor">
    <cofactor evidence="1">
        <name>Mg(2+)</name>
        <dbReference type="ChEBI" id="CHEBI:18420"/>
    </cofactor>
</comment>
<dbReference type="InterPro" id="IPR020476">
    <property type="entry name" value="Nudix_hydrolase"/>
</dbReference>
<evidence type="ECO:0000256" key="5">
    <source>
        <dbReference type="ARBA" id="ARBA00022842"/>
    </source>
</evidence>
<dbReference type="InterPro" id="IPR000086">
    <property type="entry name" value="NUDIX_hydrolase_dom"/>
</dbReference>
<gene>
    <name evidence="8" type="ORF">HF992_06160</name>
</gene>